<accession>A0A3R9RHZ0</accession>
<evidence type="ECO:0000313" key="2">
    <source>
        <dbReference type="Proteomes" id="UP000278149"/>
    </source>
</evidence>
<organism evidence="1 2">
    <name type="scientific">Candidatus Korarchaeum cryptofilum</name>
    <dbReference type="NCBI Taxonomy" id="498846"/>
    <lineage>
        <taxon>Archaea</taxon>
        <taxon>Thermoproteota</taxon>
        <taxon>Candidatus Korarchaeia</taxon>
        <taxon>Candidatus Korarchaeales</taxon>
        <taxon>Candidatus Korarchaeaceae</taxon>
        <taxon>Candidatus Korarchaeum</taxon>
    </lineage>
</organism>
<comment type="caution">
    <text evidence="1">The sequence shown here is derived from an EMBL/GenBank/DDBJ whole genome shotgun (WGS) entry which is preliminary data.</text>
</comment>
<protein>
    <submittedName>
        <fullName evidence="1">Uncharacterized protein</fullName>
    </submittedName>
</protein>
<dbReference type="AlphaFoldDB" id="A0A3R9RHZ0"/>
<name>A0A3R9RHZ0_9CREN</name>
<sequence length="82" mass="9611">MPGQRRLVIRASRDLTQVLYLIEDGREEPLTAVPPDFEPQMEFDAVEALRELLKERAEDTYLHRSIRWKKDVFKVKDILGGD</sequence>
<dbReference type="Proteomes" id="UP000278149">
    <property type="component" value="Unassembled WGS sequence"/>
</dbReference>
<evidence type="ECO:0000313" key="1">
    <source>
        <dbReference type="EMBL" id="RSN67856.1"/>
    </source>
</evidence>
<dbReference type="RefSeq" id="WP_125742399.1">
    <property type="nucleotide sequence ID" value="NZ_RCOR01000040.1"/>
</dbReference>
<dbReference type="EMBL" id="RCOR01000040">
    <property type="protein sequence ID" value="RSN67856.1"/>
    <property type="molecule type" value="Genomic_DNA"/>
</dbReference>
<gene>
    <name evidence="1" type="ORF">D9Q81_07325</name>
</gene>
<reference evidence="1 2" key="1">
    <citation type="submission" date="2018-10" db="EMBL/GenBank/DDBJ databases">
        <title>Co-occurring genomic capacity for anaerobic methane metabolism and dissimilatory sulfite reduction discovered in the Korarchaeota.</title>
        <authorList>
            <person name="Mckay L.J."/>
            <person name="Dlakic M."/>
            <person name="Fields M.W."/>
            <person name="Delmont T.O."/>
            <person name="Eren A.M."/>
            <person name="Jay Z.J."/>
            <person name="Klingelsmith K.B."/>
            <person name="Rusch D.B."/>
            <person name="Inskeep W.P."/>
        </authorList>
    </citation>
    <scope>NUCLEOTIDE SEQUENCE [LARGE SCALE GENOMIC DNA]</scope>
    <source>
        <strain evidence="1 2">WS</strain>
    </source>
</reference>
<proteinExistence type="predicted"/>